<reference evidence="2 3" key="1">
    <citation type="submission" date="2023-08" db="EMBL/GenBank/DDBJ databases">
        <title>A Necator americanus chromosomal reference genome.</title>
        <authorList>
            <person name="Ilik V."/>
            <person name="Petrzelkova K.J."/>
            <person name="Pardy F."/>
            <person name="Fuh T."/>
            <person name="Niatou-Singa F.S."/>
            <person name="Gouil Q."/>
            <person name="Baker L."/>
            <person name="Ritchie M.E."/>
            <person name="Jex A.R."/>
            <person name="Gazzola D."/>
            <person name="Li H."/>
            <person name="Toshio Fujiwara R."/>
            <person name="Zhan B."/>
            <person name="Aroian R.V."/>
            <person name="Pafco B."/>
            <person name="Schwarz E.M."/>
        </authorList>
    </citation>
    <scope>NUCLEOTIDE SEQUENCE [LARGE SCALE GENOMIC DNA]</scope>
    <source>
        <strain evidence="2 3">Aroian</strain>
        <tissue evidence="2">Whole animal</tissue>
    </source>
</reference>
<evidence type="ECO:0000313" key="2">
    <source>
        <dbReference type="EMBL" id="KAK6758654.1"/>
    </source>
</evidence>
<feature type="signal peptide" evidence="1">
    <location>
        <begin position="1"/>
        <end position="22"/>
    </location>
</feature>
<name>A0ABR1E7J6_NECAM</name>
<keyword evidence="3" id="KW-1185">Reference proteome</keyword>
<feature type="chain" id="PRO_5045089906" evidence="1">
    <location>
        <begin position="23"/>
        <end position="202"/>
    </location>
</feature>
<evidence type="ECO:0000313" key="3">
    <source>
        <dbReference type="Proteomes" id="UP001303046"/>
    </source>
</evidence>
<sequence length="202" mass="23195">MSGGRRIFFHFLLLCMFRDVCAVECYTGDFNTNLKMENVSEKVCAMFIFLPCNAELKGYFDYAEYDITKLDSLCAPTPSIFSCYCNTDLCNRNFSAFLEIWQASPDYKPESSFSTCLRKASSELRKGIEGDENEGSDERTTEEVLVPVSGNPEIAEVHQKDSEEEEEDYEIGRKAKNLGQIPEVYCSCFLIFYVNMARLRYF</sequence>
<dbReference type="Proteomes" id="UP001303046">
    <property type="component" value="Unassembled WGS sequence"/>
</dbReference>
<keyword evidence="1" id="KW-0732">Signal</keyword>
<comment type="caution">
    <text evidence="2">The sequence shown here is derived from an EMBL/GenBank/DDBJ whole genome shotgun (WGS) entry which is preliminary data.</text>
</comment>
<dbReference type="EMBL" id="JAVFWL010000005">
    <property type="protein sequence ID" value="KAK6758654.1"/>
    <property type="molecule type" value="Genomic_DNA"/>
</dbReference>
<evidence type="ECO:0000256" key="1">
    <source>
        <dbReference type="SAM" id="SignalP"/>
    </source>
</evidence>
<proteinExistence type="predicted"/>
<gene>
    <name evidence="2" type="primary">Necator_chrV.g20883</name>
    <name evidence="2" type="ORF">RB195_016090</name>
</gene>
<protein>
    <submittedName>
        <fullName evidence="2">Uncharacterized protein</fullName>
    </submittedName>
</protein>
<organism evidence="2 3">
    <name type="scientific">Necator americanus</name>
    <name type="common">Human hookworm</name>
    <dbReference type="NCBI Taxonomy" id="51031"/>
    <lineage>
        <taxon>Eukaryota</taxon>
        <taxon>Metazoa</taxon>
        <taxon>Ecdysozoa</taxon>
        <taxon>Nematoda</taxon>
        <taxon>Chromadorea</taxon>
        <taxon>Rhabditida</taxon>
        <taxon>Rhabditina</taxon>
        <taxon>Rhabditomorpha</taxon>
        <taxon>Strongyloidea</taxon>
        <taxon>Ancylostomatidae</taxon>
        <taxon>Bunostominae</taxon>
        <taxon>Necator</taxon>
    </lineage>
</organism>
<accession>A0ABR1E7J6</accession>